<evidence type="ECO:0000313" key="1">
    <source>
        <dbReference type="EMBL" id="TXG71423.1"/>
    </source>
</evidence>
<name>A0A5C7IPX0_9ROSI</name>
<dbReference type="Proteomes" id="UP000323000">
    <property type="component" value="Chromosome 1"/>
</dbReference>
<reference evidence="2" key="1">
    <citation type="journal article" date="2019" name="Gigascience">
        <title>De novo genome assembly of the endangered Acer yangbiense, a plant species with extremely small populations endemic to Yunnan Province, China.</title>
        <authorList>
            <person name="Yang J."/>
            <person name="Wariss H.M."/>
            <person name="Tao L."/>
            <person name="Zhang R."/>
            <person name="Yun Q."/>
            <person name="Hollingsworth P."/>
            <person name="Dao Z."/>
            <person name="Luo G."/>
            <person name="Guo H."/>
            <person name="Ma Y."/>
            <person name="Sun W."/>
        </authorList>
    </citation>
    <scope>NUCLEOTIDE SEQUENCE [LARGE SCALE GENOMIC DNA]</scope>
    <source>
        <strain evidence="2">cv. Malutang</strain>
    </source>
</reference>
<protein>
    <submittedName>
        <fullName evidence="1">Uncharacterized protein</fullName>
    </submittedName>
</protein>
<gene>
    <name evidence="1" type="ORF">EZV62_000002</name>
</gene>
<proteinExistence type="predicted"/>
<dbReference type="AlphaFoldDB" id="A0A5C7IPX0"/>
<dbReference type="EMBL" id="VAHF01000001">
    <property type="protein sequence ID" value="TXG71423.1"/>
    <property type="molecule type" value="Genomic_DNA"/>
</dbReference>
<sequence>MEMEMWRLLIIGRSLSPFLFIFFTILFTSTTIQLCAAVRPLHDNAFVGPVPPISSTPCTLIPGSGRHC</sequence>
<evidence type="ECO:0000313" key="2">
    <source>
        <dbReference type="Proteomes" id="UP000323000"/>
    </source>
</evidence>
<keyword evidence="2" id="KW-1185">Reference proteome</keyword>
<comment type="caution">
    <text evidence="1">The sequence shown here is derived from an EMBL/GenBank/DDBJ whole genome shotgun (WGS) entry which is preliminary data.</text>
</comment>
<organism evidence="1 2">
    <name type="scientific">Acer yangbiense</name>
    <dbReference type="NCBI Taxonomy" id="1000413"/>
    <lineage>
        <taxon>Eukaryota</taxon>
        <taxon>Viridiplantae</taxon>
        <taxon>Streptophyta</taxon>
        <taxon>Embryophyta</taxon>
        <taxon>Tracheophyta</taxon>
        <taxon>Spermatophyta</taxon>
        <taxon>Magnoliopsida</taxon>
        <taxon>eudicotyledons</taxon>
        <taxon>Gunneridae</taxon>
        <taxon>Pentapetalae</taxon>
        <taxon>rosids</taxon>
        <taxon>malvids</taxon>
        <taxon>Sapindales</taxon>
        <taxon>Sapindaceae</taxon>
        <taxon>Hippocastanoideae</taxon>
        <taxon>Acereae</taxon>
        <taxon>Acer</taxon>
    </lineage>
</organism>
<accession>A0A5C7IPX0</accession>